<dbReference type="Pfam" id="PF13557">
    <property type="entry name" value="Phenol_MetA_deg"/>
    <property type="match status" value="1"/>
</dbReference>
<protein>
    <submittedName>
        <fullName evidence="1">Peptidase</fullName>
    </submittedName>
</protein>
<dbReference type="Proteomes" id="UP000078272">
    <property type="component" value="Unassembled WGS sequence"/>
</dbReference>
<dbReference type="STRING" id="401562.NS365_12385"/>
<evidence type="ECO:0000313" key="2">
    <source>
        <dbReference type="Proteomes" id="UP000078272"/>
    </source>
</evidence>
<organism evidence="1 2">
    <name type="scientific">Aureimonas ureilytica</name>
    <dbReference type="NCBI Taxonomy" id="401562"/>
    <lineage>
        <taxon>Bacteria</taxon>
        <taxon>Pseudomonadati</taxon>
        <taxon>Pseudomonadota</taxon>
        <taxon>Alphaproteobacteria</taxon>
        <taxon>Hyphomicrobiales</taxon>
        <taxon>Aurantimonadaceae</taxon>
        <taxon>Aureimonas</taxon>
    </lineage>
</organism>
<dbReference type="AlphaFoldDB" id="A0A175RB53"/>
<evidence type="ECO:0000313" key="1">
    <source>
        <dbReference type="EMBL" id="KTQ97060.1"/>
    </source>
</evidence>
<dbReference type="InterPro" id="IPR025737">
    <property type="entry name" value="FApF"/>
</dbReference>
<sequence length="284" mass="29559">MLAAAGIALSPSAARAIDIAPGDYAVLPAGTSLGALYFQYTSADSLHVIGPGDVPASELKTAVGILRGLHFTEVGGVPVALHLILPFGGFPEARIGGVEQPTAEGFGDVTTGFTIYPINTGAGEFATTVGLSAFVTMPTGHHDFGSISIGSGAWTATPQVGLIQGLGHGFFFDGAADVAFRRDSDEAGNLTVSQDPSFQLQAYLRYQVSQATSVSFGYSGTFGGESFVNDRSTGLQTRSDQLRLFANTFVTPTVQIQGMIGTDMHAEGGFKQDLVAQIRLLTVF</sequence>
<name>A0A175RB53_9HYPH</name>
<gene>
    <name evidence="1" type="ORF">NS226_05585</name>
</gene>
<comment type="caution">
    <text evidence="1">The sequence shown here is derived from an EMBL/GenBank/DDBJ whole genome shotgun (WGS) entry which is preliminary data.</text>
</comment>
<dbReference type="PATRIC" id="fig|401562.3.peg.383"/>
<reference evidence="1 2" key="1">
    <citation type="journal article" date="2016" name="Front. Microbiol.">
        <title>Genomic Resource of Rice Seed Associated Bacteria.</title>
        <authorList>
            <person name="Midha S."/>
            <person name="Bansal K."/>
            <person name="Sharma S."/>
            <person name="Kumar N."/>
            <person name="Patil P.P."/>
            <person name="Chaudhry V."/>
            <person name="Patil P.B."/>
        </authorList>
    </citation>
    <scope>NUCLEOTIDE SEQUENCE [LARGE SCALE GENOMIC DNA]</scope>
    <source>
        <strain evidence="1 2">NS226</strain>
    </source>
</reference>
<accession>A0A175RB53</accession>
<proteinExistence type="predicted"/>
<dbReference type="EMBL" id="LDPZ01000012">
    <property type="protein sequence ID" value="KTQ97060.1"/>
    <property type="molecule type" value="Genomic_DNA"/>
</dbReference>